<evidence type="ECO:0000313" key="2">
    <source>
        <dbReference type="Proteomes" id="UP000238479"/>
    </source>
</evidence>
<keyword evidence="2" id="KW-1185">Reference proteome</keyword>
<dbReference type="EMBL" id="PDCK01000045">
    <property type="protein sequence ID" value="PRQ17121.1"/>
    <property type="molecule type" value="Genomic_DNA"/>
</dbReference>
<dbReference type="AlphaFoldDB" id="A0A2P6P5B5"/>
<name>A0A2P6P5B5_ROSCH</name>
<evidence type="ECO:0000313" key="1">
    <source>
        <dbReference type="EMBL" id="PRQ17121.1"/>
    </source>
</evidence>
<dbReference type="Proteomes" id="UP000238479">
    <property type="component" value="Chromosome 7"/>
</dbReference>
<comment type="caution">
    <text evidence="1">The sequence shown here is derived from an EMBL/GenBank/DDBJ whole genome shotgun (WGS) entry which is preliminary data.</text>
</comment>
<reference evidence="1 2" key="1">
    <citation type="journal article" date="2018" name="Nat. Genet.">
        <title>The Rosa genome provides new insights in the design of modern roses.</title>
        <authorList>
            <person name="Bendahmane M."/>
        </authorList>
    </citation>
    <scope>NUCLEOTIDE SEQUENCE [LARGE SCALE GENOMIC DNA]</scope>
    <source>
        <strain evidence="2">cv. Old Blush</strain>
    </source>
</reference>
<gene>
    <name evidence="1" type="ORF">RchiOBHm_Chr7g0191581</name>
</gene>
<sequence length="52" mass="5872">MLSDSISHVGDRVCILKLEGVQYVKLLPYFLHIAVIVMKRSPILFSGNRSNL</sequence>
<proteinExistence type="predicted"/>
<protein>
    <submittedName>
        <fullName evidence="1">Uncharacterized protein</fullName>
    </submittedName>
</protein>
<accession>A0A2P6P5B5</accession>
<organism evidence="1 2">
    <name type="scientific">Rosa chinensis</name>
    <name type="common">China rose</name>
    <dbReference type="NCBI Taxonomy" id="74649"/>
    <lineage>
        <taxon>Eukaryota</taxon>
        <taxon>Viridiplantae</taxon>
        <taxon>Streptophyta</taxon>
        <taxon>Embryophyta</taxon>
        <taxon>Tracheophyta</taxon>
        <taxon>Spermatophyta</taxon>
        <taxon>Magnoliopsida</taxon>
        <taxon>eudicotyledons</taxon>
        <taxon>Gunneridae</taxon>
        <taxon>Pentapetalae</taxon>
        <taxon>rosids</taxon>
        <taxon>fabids</taxon>
        <taxon>Rosales</taxon>
        <taxon>Rosaceae</taxon>
        <taxon>Rosoideae</taxon>
        <taxon>Rosoideae incertae sedis</taxon>
        <taxon>Rosa</taxon>
    </lineage>
</organism>
<dbReference type="Gramene" id="PRQ17121">
    <property type="protein sequence ID" value="PRQ17121"/>
    <property type="gene ID" value="RchiOBHm_Chr7g0191581"/>
</dbReference>